<organism evidence="1 2">
    <name type="scientific">Bacillus phage Page</name>
    <dbReference type="NCBI Taxonomy" id="1406786"/>
    <lineage>
        <taxon>Viruses</taxon>
        <taxon>Duplodnaviria</taxon>
        <taxon>Heunggongvirae</taxon>
        <taxon>Uroviricota</taxon>
        <taxon>Caudoviricetes</taxon>
        <taxon>Pagevirus</taxon>
        <taxon>Pagevirus page</taxon>
    </lineage>
</organism>
<accession>U5PVA5</accession>
<sequence>MGRWAANGTYVDNTVDVADFQSSGLVPTEEQARMTPQDKVLSAYSVSMGATVIVYTVPMDGFTAVGFNLYGSTSHSHKTTVWSMPDGTTQTGSLTSVDATTRGRNLLVDCPSNFAGLEIVNNHTAAVTYDLWVRKMNR</sequence>
<dbReference type="Proteomes" id="UP000017653">
    <property type="component" value="Segment"/>
</dbReference>
<protein>
    <submittedName>
        <fullName evidence="1">Uncharacterized protein</fullName>
    </submittedName>
</protein>
<name>U5PVA5_9CAUD</name>
<evidence type="ECO:0000313" key="1">
    <source>
        <dbReference type="EMBL" id="AGY47930.1"/>
    </source>
</evidence>
<dbReference type="GeneID" id="18158548"/>
<dbReference type="KEGG" id="vg:18158548"/>
<keyword evidence="2" id="KW-1185">Reference proteome</keyword>
<evidence type="ECO:0000313" key="2">
    <source>
        <dbReference type="Proteomes" id="UP000017653"/>
    </source>
</evidence>
<dbReference type="OrthoDB" id="18567at10239"/>
<proteinExistence type="predicted"/>
<reference evidence="1 2" key="1">
    <citation type="journal article" date="2014" name="Genome Announc.">
        <title>Complete Genome of Bacillus megaterium Podophage Page.</title>
        <authorList>
            <person name="Lopez M.S."/>
            <person name="Hodde M.K."/>
            <person name="Chamakura K.R."/>
            <person name="Kuty Everett G.F."/>
        </authorList>
    </citation>
    <scope>NUCLEOTIDE SEQUENCE [LARGE SCALE GENOMIC DNA]</scope>
</reference>
<dbReference type="RefSeq" id="YP_008770515.1">
    <property type="nucleotide sequence ID" value="NC_022764.1"/>
</dbReference>
<dbReference type="EMBL" id="KF669655">
    <property type="protein sequence ID" value="AGY47930.1"/>
    <property type="molecule type" value="Genomic_DNA"/>
</dbReference>
<gene>
    <name evidence="1" type="ORF">Page_8</name>
</gene>